<dbReference type="GO" id="GO:0005886">
    <property type="term" value="C:plasma membrane"/>
    <property type="evidence" value="ECO:0007669"/>
    <property type="project" value="UniProtKB-SubCell"/>
</dbReference>
<evidence type="ECO:0000256" key="2">
    <source>
        <dbReference type="ARBA" id="ARBA00006386"/>
    </source>
</evidence>
<feature type="transmembrane region" description="Helical" evidence="7">
    <location>
        <begin position="35"/>
        <end position="58"/>
    </location>
</feature>
<comment type="similarity">
    <text evidence="2">Belongs to the UPF0718 family.</text>
</comment>
<proteinExistence type="inferred from homology"/>
<evidence type="ECO:0000256" key="3">
    <source>
        <dbReference type="ARBA" id="ARBA00022475"/>
    </source>
</evidence>
<feature type="transmembrane region" description="Helical" evidence="7">
    <location>
        <begin position="106"/>
        <end position="126"/>
    </location>
</feature>
<dbReference type="RefSeq" id="WP_091348719.1">
    <property type="nucleotide sequence ID" value="NZ_FOIF01000004.1"/>
</dbReference>
<gene>
    <name evidence="8" type="ORF">SAMN03080614_100460</name>
</gene>
<evidence type="ECO:0000256" key="6">
    <source>
        <dbReference type="ARBA" id="ARBA00023136"/>
    </source>
</evidence>
<keyword evidence="9" id="KW-1185">Reference proteome</keyword>
<dbReference type="Pfam" id="PF03773">
    <property type="entry name" value="ArsP_1"/>
    <property type="match status" value="1"/>
</dbReference>
<evidence type="ECO:0000256" key="5">
    <source>
        <dbReference type="ARBA" id="ARBA00022989"/>
    </source>
</evidence>
<evidence type="ECO:0000313" key="8">
    <source>
        <dbReference type="EMBL" id="SES71133.1"/>
    </source>
</evidence>
<keyword evidence="5 7" id="KW-1133">Transmembrane helix</keyword>
<protein>
    <submittedName>
        <fullName evidence="8">Predicted permease</fullName>
    </submittedName>
</protein>
<evidence type="ECO:0000256" key="4">
    <source>
        <dbReference type="ARBA" id="ARBA00022692"/>
    </source>
</evidence>
<organism evidence="8 9">
    <name type="scientific">Anaerobranca gottschalkii DSM 13577</name>
    <dbReference type="NCBI Taxonomy" id="1120990"/>
    <lineage>
        <taxon>Bacteria</taxon>
        <taxon>Bacillati</taxon>
        <taxon>Bacillota</taxon>
        <taxon>Clostridia</taxon>
        <taxon>Eubacteriales</taxon>
        <taxon>Proteinivoracaceae</taxon>
        <taxon>Anaerobranca</taxon>
    </lineage>
</organism>
<evidence type="ECO:0000256" key="7">
    <source>
        <dbReference type="SAM" id="Phobius"/>
    </source>
</evidence>
<name>A0A1H9YPY9_9FIRM</name>
<dbReference type="InterPro" id="IPR005524">
    <property type="entry name" value="DUF318"/>
</dbReference>
<evidence type="ECO:0000256" key="1">
    <source>
        <dbReference type="ARBA" id="ARBA00004651"/>
    </source>
</evidence>
<evidence type="ECO:0000313" key="9">
    <source>
        <dbReference type="Proteomes" id="UP000243819"/>
    </source>
</evidence>
<dbReference type="Proteomes" id="UP000243819">
    <property type="component" value="Unassembled WGS sequence"/>
</dbReference>
<dbReference type="STRING" id="1120990.SAMN03080614_100460"/>
<dbReference type="AlphaFoldDB" id="A0A1H9YPY9"/>
<dbReference type="OrthoDB" id="5465282at2"/>
<dbReference type="EMBL" id="FOIF01000004">
    <property type="protein sequence ID" value="SES71133.1"/>
    <property type="molecule type" value="Genomic_DNA"/>
</dbReference>
<sequence>MYDLVIYFIAIFLLVLSFIKDKEKTKLALIKGKNSILNILPELVGVIIIIGVILSILNPETISKLLGEQSGFLGLLGAAIIGAITLIPGFIAFPLAAMLLQNGADYLPIAAFVSTLMMVGIATLPLEIKYFNKKLAVIRNGLAFLFSFVIAYIVKLVVTVL</sequence>
<comment type="subcellular location">
    <subcellularLocation>
        <location evidence="1">Cell membrane</location>
        <topology evidence="1">Multi-pass membrane protein</topology>
    </subcellularLocation>
</comment>
<reference evidence="9" key="1">
    <citation type="submission" date="2016-10" db="EMBL/GenBank/DDBJ databases">
        <authorList>
            <person name="Varghese N."/>
            <person name="Submissions S."/>
        </authorList>
    </citation>
    <scope>NUCLEOTIDE SEQUENCE [LARGE SCALE GENOMIC DNA]</scope>
    <source>
        <strain evidence="9">DSM 13577</strain>
    </source>
</reference>
<keyword evidence="4 7" id="KW-0812">Transmembrane</keyword>
<accession>A0A1H9YPY9</accession>
<feature type="transmembrane region" description="Helical" evidence="7">
    <location>
        <begin position="138"/>
        <end position="158"/>
    </location>
</feature>
<feature type="transmembrane region" description="Helical" evidence="7">
    <location>
        <begin position="70"/>
        <end position="100"/>
    </location>
</feature>
<keyword evidence="6 7" id="KW-0472">Membrane</keyword>
<keyword evidence="3" id="KW-1003">Cell membrane</keyword>